<feature type="repeat" description="ANK" evidence="3">
    <location>
        <begin position="174"/>
        <end position="206"/>
    </location>
</feature>
<dbReference type="Pfam" id="PF13637">
    <property type="entry name" value="Ank_4"/>
    <property type="match status" value="1"/>
</dbReference>
<protein>
    <submittedName>
        <fullName evidence="5">Uncharacterized protein</fullName>
    </submittedName>
</protein>
<feature type="repeat" description="ANK" evidence="3">
    <location>
        <begin position="314"/>
        <end position="346"/>
    </location>
</feature>
<feature type="repeat" description="ANK" evidence="3">
    <location>
        <begin position="593"/>
        <end position="625"/>
    </location>
</feature>
<reference evidence="5 6" key="1">
    <citation type="submission" date="2018-09" db="EMBL/GenBank/DDBJ databases">
        <title>Phylogeny of the Shewanellaceae, and recommendation for two new genera, Pseudoshewanella and Parashewanella.</title>
        <authorList>
            <person name="Wang G."/>
        </authorList>
    </citation>
    <scope>NUCLEOTIDE SEQUENCE [LARGE SCALE GENOMIC DNA]</scope>
    <source>
        <strain evidence="5 6">C51</strain>
    </source>
</reference>
<evidence type="ECO:0000256" key="3">
    <source>
        <dbReference type="PROSITE-ProRule" id="PRU00023"/>
    </source>
</evidence>
<dbReference type="PANTHER" id="PTHR24198">
    <property type="entry name" value="ANKYRIN REPEAT AND PROTEIN KINASE DOMAIN-CONTAINING PROTEIN"/>
    <property type="match status" value="1"/>
</dbReference>
<feature type="repeat" description="ANK" evidence="3">
    <location>
        <begin position="107"/>
        <end position="139"/>
    </location>
</feature>
<dbReference type="PANTHER" id="PTHR24198:SF165">
    <property type="entry name" value="ANKYRIN REPEAT-CONTAINING PROTEIN-RELATED"/>
    <property type="match status" value="1"/>
</dbReference>
<sequence length="840" mass="94491">MQVLAETSQVTDAYSTSLDQQNAIETEPDNQLGKELIKSCKAGDKKKLSKLIPTLEKIDQLIAFTERPNSQGDAFTLIHIACHFKQIEIVQLLIRQGADIESKTKLHELTPLQLACSDGTIEIVNYLLNLGCQFNTTRKESGETPLILSIIKGQLDIVTTLLQHGADPNLKLNNGFSPLDVAAQYKRADITKQLLLHGAEANITNESFSQSALIQAIDYDAFDTATLLVSWDPEVKEFRQTDIEFESPLEELLRWLFICYQYNALTYLFSEGLVDHNQKINKHSLLFYAVKLNFLKMVEYLLNNNYNVDERHEHDQTALHIAVRERLFPICELLLAHKASVDVQDEDGYYPLHALHTHTSNLKAWIECLIPRGKSIDSMLDSSGNSPFHDACKYANLKLVEALLPYVASVDHLNGCDNSALFISLAHGDLEISQCLIKSGAHYKILKPKYKASALHVLVNFVNHFIRCEEHKLLDFIDYLIEQECDINAIDSVGHTALSLSTRDPNLTFVAKHLIERKAKVTLPLIEACSPIHIASHNNCGETLKLLLKHRVDLQQKYKGYTCLQLTLTKEECSMDCLKILLNDSRVTENKKALSQALLEAIYFNHFEAVQLLLNAGADINYVDETLASPPLNAALNEGHDEIGMFLIKCPDIDVTRPSQGGFTALQAIAALGKNEILKLILEQLHTREQFQCGTGLLVQNAILENHTETALILLNANPSLAEHIDRDRECICLHVAIKNRLTLVINKLIEVYPEAVHLVDNNDKTALDLATENKLDKKTIALLKKTAMKFPPKHDAMHATPSSKRTQTTFKKKWSFRKKRSQQEARKHEASSSTIETEL</sequence>
<feature type="compositionally biased region" description="Basic residues" evidence="4">
    <location>
        <begin position="811"/>
        <end position="821"/>
    </location>
</feature>
<feature type="compositionally biased region" description="Basic and acidic residues" evidence="4">
    <location>
        <begin position="822"/>
        <end position="831"/>
    </location>
</feature>
<evidence type="ECO:0000256" key="4">
    <source>
        <dbReference type="SAM" id="MobiDB-lite"/>
    </source>
</evidence>
<keyword evidence="6" id="KW-1185">Reference proteome</keyword>
<dbReference type="RefSeq" id="WP_121837615.1">
    <property type="nucleotide sequence ID" value="NZ_ML014757.1"/>
</dbReference>
<gene>
    <name evidence="5" type="ORF">D5018_03615</name>
</gene>
<proteinExistence type="predicted"/>
<dbReference type="Proteomes" id="UP000281474">
    <property type="component" value="Unassembled WGS sequence"/>
</dbReference>
<accession>A0A3L8Q0J9</accession>
<dbReference type="InterPro" id="IPR036770">
    <property type="entry name" value="Ankyrin_rpt-contain_sf"/>
</dbReference>
<dbReference type="Pfam" id="PF12796">
    <property type="entry name" value="Ank_2"/>
    <property type="match status" value="3"/>
</dbReference>
<dbReference type="OrthoDB" id="6311013at2"/>
<feature type="region of interest" description="Disordered" evidence="4">
    <location>
        <begin position="793"/>
        <end position="840"/>
    </location>
</feature>
<dbReference type="AlphaFoldDB" id="A0A3L8Q0J9"/>
<dbReference type="Gene3D" id="1.25.40.20">
    <property type="entry name" value="Ankyrin repeat-containing domain"/>
    <property type="match status" value="4"/>
</dbReference>
<dbReference type="InterPro" id="IPR002110">
    <property type="entry name" value="Ankyrin_rpt"/>
</dbReference>
<keyword evidence="1" id="KW-0677">Repeat</keyword>
<evidence type="ECO:0000313" key="5">
    <source>
        <dbReference type="EMBL" id="RLV61095.1"/>
    </source>
</evidence>
<name>A0A3L8Q0J9_9GAMM</name>
<dbReference type="SMART" id="SM00248">
    <property type="entry name" value="ANK"/>
    <property type="match status" value="15"/>
</dbReference>
<organism evidence="5 6">
    <name type="scientific">Parashewanella curva</name>
    <dbReference type="NCBI Taxonomy" id="2338552"/>
    <lineage>
        <taxon>Bacteria</taxon>
        <taxon>Pseudomonadati</taxon>
        <taxon>Pseudomonadota</taxon>
        <taxon>Gammaproteobacteria</taxon>
        <taxon>Alteromonadales</taxon>
        <taxon>Shewanellaceae</taxon>
        <taxon>Parashewanella</taxon>
    </lineage>
</organism>
<evidence type="ECO:0000256" key="1">
    <source>
        <dbReference type="ARBA" id="ARBA00022737"/>
    </source>
</evidence>
<keyword evidence="2 3" id="KW-0040">ANK repeat</keyword>
<dbReference type="PROSITE" id="PS50297">
    <property type="entry name" value="ANK_REP_REGION"/>
    <property type="match status" value="6"/>
</dbReference>
<dbReference type="EMBL" id="QZEI01000008">
    <property type="protein sequence ID" value="RLV61095.1"/>
    <property type="molecule type" value="Genomic_DNA"/>
</dbReference>
<evidence type="ECO:0000313" key="6">
    <source>
        <dbReference type="Proteomes" id="UP000281474"/>
    </source>
</evidence>
<comment type="caution">
    <text evidence="5">The sequence shown here is derived from an EMBL/GenBank/DDBJ whole genome shotgun (WGS) entry which is preliminary data.</text>
</comment>
<feature type="repeat" description="ANK" evidence="3">
    <location>
        <begin position="141"/>
        <end position="173"/>
    </location>
</feature>
<dbReference type="SUPFAM" id="SSF48403">
    <property type="entry name" value="Ankyrin repeat"/>
    <property type="match status" value="4"/>
</dbReference>
<feature type="repeat" description="ANK" evidence="3">
    <location>
        <begin position="73"/>
        <end position="105"/>
    </location>
</feature>
<dbReference type="Pfam" id="PF00023">
    <property type="entry name" value="Ank"/>
    <property type="match status" value="1"/>
</dbReference>
<dbReference type="PROSITE" id="PS50088">
    <property type="entry name" value="ANK_REPEAT"/>
    <property type="match status" value="7"/>
</dbReference>
<feature type="repeat" description="ANK" evidence="3">
    <location>
        <begin position="383"/>
        <end position="415"/>
    </location>
</feature>
<evidence type="ECO:0000256" key="2">
    <source>
        <dbReference type="ARBA" id="ARBA00023043"/>
    </source>
</evidence>